<gene>
    <name evidence="2" type="ORF">E4633_13055</name>
</gene>
<feature type="transmembrane region" description="Helical" evidence="1">
    <location>
        <begin position="213"/>
        <end position="234"/>
    </location>
</feature>
<feature type="transmembrane region" description="Helical" evidence="1">
    <location>
        <begin position="60"/>
        <end position="80"/>
    </location>
</feature>
<dbReference type="EMBL" id="SRSC01000003">
    <property type="protein sequence ID" value="TGU71266.1"/>
    <property type="molecule type" value="Genomic_DNA"/>
</dbReference>
<feature type="transmembrane region" description="Helical" evidence="1">
    <location>
        <begin position="163"/>
        <end position="182"/>
    </location>
</feature>
<organism evidence="2 3">
    <name type="scientific">Geomonas terrae</name>
    <dbReference type="NCBI Taxonomy" id="2562681"/>
    <lineage>
        <taxon>Bacteria</taxon>
        <taxon>Pseudomonadati</taxon>
        <taxon>Thermodesulfobacteriota</taxon>
        <taxon>Desulfuromonadia</taxon>
        <taxon>Geobacterales</taxon>
        <taxon>Geobacteraceae</taxon>
        <taxon>Geomonas</taxon>
    </lineage>
</organism>
<evidence type="ECO:0000313" key="3">
    <source>
        <dbReference type="Proteomes" id="UP000306416"/>
    </source>
</evidence>
<accession>A0A4S1CE48</accession>
<dbReference type="PANTHER" id="PTHR34289">
    <property type="entry name" value="PROTEIN, PUTATIVE (DUF819)-RELATED"/>
    <property type="match status" value="1"/>
</dbReference>
<evidence type="ECO:0000313" key="2">
    <source>
        <dbReference type="EMBL" id="TGU71266.1"/>
    </source>
</evidence>
<dbReference type="PANTHER" id="PTHR34289:SF8">
    <property type="entry name" value="DUF819 DOMAIN-CONTAINING PROTEIN"/>
    <property type="match status" value="1"/>
</dbReference>
<comment type="caution">
    <text evidence="2">The sequence shown here is derived from an EMBL/GenBank/DDBJ whole genome shotgun (WGS) entry which is preliminary data.</text>
</comment>
<feature type="transmembrane region" description="Helical" evidence="1">
    <location>
        <begin position="301"/>
        <end position="323"/>
    </location>
</feature>
<reference evidence="2 3" key="1">
    <citation type="submission" date="2019-04" db="EMBL/GenBank/DDBJ databases">
        <title>Geobacter oryzae sp. nov., ferric-reducing bacteria isolated from paddy soil.</title>
        <authorList>
            <person name="Xu Z."/>
            <person name="Masuda Y."/>
            <person name="Itoh H."/>
            <person name="Senoo K."/>
        </authorList>
    </citation>
    <scope>NUCLEOTIDE SEQUENCE [LARGE SCALE GENOMIC DNA]</scope>
    <source>
        <strain evidence="2 3">Red111</strain>
    </source>
</reference>
<feature type="transmembrane region" description="Helical" evidence="1">
    <location>
        <begin position="357"/>
        <end position="381"/>
    </location>
</feature>
<feature type="transmembrane region" description="Helical" evidence="1">
    <location>
        <begin position="34"/>
        <end position="54"/>
    </location>
</feature>
<keyword evidence="1" id="KW-1133">Transmembrane helix</keyword>
<keyword evidence="1" id="KW-0812">Transmembrane</keyword>
<feature type="transmembrane region" description="Helical" evidence="1">
    <location>
        <begin position="246"/>
        <end position="266"/>
    </location>
</feature>
<dbReference type="RefSeq" id="WP_135870705.1">
    <property type="nucleotide sequence ID" value="NZ_SRSC01000003.1"/>
</dbReference>
<keyword evidence="1" id="KW-0472">Membrane</keyword>
<name>A0A4S1CE48_9BACT</name>
<dbReference type="Pfam" id="PF05684">
    <property type="entry name" value="DUF819"/>
    <property type="match status" value="1"/>
</dbReference>
<dbReference type="Proteomes" id="UP000306416">
    <property type="component" value="Unassembled WGS sequence"/>
</dbReference>
<feature type="transmembrane region" description="Helical" evidence="1">
    <location>
        <begin position="92"/>
        <end position="114"/>
    </location>
</feature>
<keyword evidence="3" id="KW-1185">Reference proteome</keyword>
<dbReference type="AlphaFoldDB" id="A0A4S1CE48"/>
<sequence>MIENPVLIVAVLVAIEAVILTLSRHERTARFFDLLPAVFWIYFIPMLSATFGLIATKSPVYGLITTWLLPASLVLLLLPVDIGAILRLGPIALAMFFIGAAGIMAGAVLSFSLFRPLIGAQFWSGFGALSASWTGGSANMIAVKEALAVPDAVFAPMVIVDTVVPYLWMGFMIAIVGLQPAFDRWNRSERGILEHLGEQAAQHLASSGGRRTVGGVVLSLAVALTGGWGAHMIAELLPKVQDVITSYTWTIIVVTLFGIALSFSPLRKLERAGASRTGYDLLYFVLTAIGAKASVASVGSALVLIAAGLLIVAVHAVFLVVGARLLKAPMFLVAAASQANVGGVASAPVVAEVYHPGLASVGLLLAILGNIVGTWLGILCAQMCRRLAP</sequence>
<protein>
    <submittedName>
        <fullName evidence="2">DUF819 family protein</fullName>
    </submittedName>
</protein>
<dbReference type="InterPro" id="IPR008537">
    <property type="entry name" value="DUF819"/>
</dbReference>
<evidence type="ECO:0000256" key="1">
    <source>
        <dbReference type="SAM" id="Phobius"/>
    </source>
</evidence>
<proteinExistence type="predicted"/>
<feature type="transmembrane region" description="Helical" evidence="1">
    <location>
        <begin position="6"/>
        <end position="22"/>
    </location>
</feature>